<evidence type="ECO:0000313" key="3">
    <source>
        <dbReference type="Proteomes" id="UP000189933"/>
    </source>
</evidence>
<dbReference type="PIRSF" id="PIRSF021278">
    <property type="entry name" value="AcuA"/>
    <property type="match status" value="1"/>
</dbReference>
<sequence length="203" mass="23137">MRRVQTDKGEVAVGGPLTEDVLACLQFDPGLTAFRRPHEQHRALQQIAAMPEGRVYGCIADETLVGYVTFHPAEEEGRWGKGEFAGFILELGAIEISPEWRGFGLAGLLLQETFCDDFWEDYIVISQHLHWHWDLKGTGLDLWGYKKMLSHVMEKGGFQLRNTDEPEIASHPANMLRVRIGKRVPAERVIQFEGSLYQNLWML</sequence>
<proteinExistence type="predicted"/>
<name>A0A1T4QS91_9FIRM</name>
<dbReference type="InterPro" id="IPR016181">
    <property type="entry name" value="Acyl_CoA_acyltransferase"/>
</dbReference>
<dbReference type="SUPFAM" id="SSF55729">
    <property type="entry name" value="Acyl-CoA N-acyltransferases (Nat)"/>
    <property type="match status" value="1"/>
</dbReference>
<dbReference type="InterPro" id="IPR000182">
    <property type="entry name" value="GNAT_dom"/>
</dbReference>
<dbReference type="Proteomes" id="UP000189933">
    <property type="component" value="Unassembled WGS sequence"/>
</dbReference>
<protein>
    <submittedName>
        <fullName evidence="2">Acetoin utilization protein AcuA</fullName>
    </submittedName>
</protein>
<dbReference type="CDD" id="cd04301">
    <property type="entry name" value="NAT_SF"/>
    <property type="match status" value="1"/>
</dbReference>
<reference evidence="3" key="1">
    <citation type="submission" date="2017-02" db="EMBL/GenBank/DDBJ databases">
        <authorList>
            <person name="Varghese N."/>
            <person name="Submissions S."/>
        </authorList>
    </citation>
    <scope>NUCLEOTIDE SEQUENCE [LARGE SCALE GENOMIC DNA]</scope>
    <source>
        <strain evidence="3">DSM 16521</strain>
    </source>
</reference>
<dbReference type="Pfam" id="PF00583">
    <property type="entry name" value="Acetyltransf_1"/>
    <property type="match status" value="1"/>
</dbReference>
<dbReference type="GO" id="GO:0045150">
    <property type="term" value="P:acetoin catabolic process"/>
    <property type="evidence" value="ECO:0007669"/>
    <property type="project" value="InterPro"/>
</dbReference>
<dbReference type="PROSITE" id="PS51186">
    <property type="entry name" value="GNAT"/>
    <property type="match status" value="1"/>
</dbReference>
<dbReference type="AlphaFoldDB" id="A0A1T4QS91"/>
<dbReference type="OrthoDB" id="5416633at2"/>
<dbReference type="RefSeq" id="WP_078665827.1">
    <property type="nucleotide sequence ID" value="NZ_FUXM01000021.1"/>
</dbReference>
<dbReference type="GO" id="GO:0016747">
    <property type="term" value="F:acyltransferase activity, transferring groups other than amino-acyl groups"/>
    <property type="evidence" value="ECO:0007669"/>
    <property type="project" value="InterPro"/>
</dbReference>
<gene>
    <name evidence="2" type="ORF">SAMN02745885_01787</name>
</gene>
<evidence type="ECO:0000313" key="2">
    <source>
        <dbReference type="EMBL" id="SKA06649.1"/>
    </source>
</evidence>
<dbReference type="GO" id="GO:0019152">
    <property type="term" value="F:acetoin dehydrogenase (NAD+) activity"/>
    <property type="evidence" value="ECO:0007669"/>
    <property type="project" value="InterPro"/>
</dbReference>
<evidence type="ECO:0000259" key="1">
    <source>
        <dbReference type="PROSITE" id="PS51186"/>
    </source>
</evidence>
<organism evidence="2 3">
    <name type="scientific">Carboxydocella sporoproducens DSM 16521</name>
    <dbReference type="NCBI Taxonomy" id="1121270"/>
    <lineage>
        <taxon>Bacteria</taxon>
        <taxon>Bacillati</taxon>
        <taxon>Bacillota</taxon>
        <taxon>Clostridia</taxon>
        <taxon>Eubacteriales</taxon>
        <taxon>Clostridiales Family XVI. Incertae Sedis</taxon>
        <taxon>Carboxydocella</taxon>
    </lineage>
</organism>
<keyword evidence="3" id="KW-1185">Reference proteome</keyword>
<dbReference type="InterPro" id="IPR024699">
    <property type="entry name" value="AcuA"/>
</dbReference>
<dbReference type="Gene3D" id="3.40.630.30">
    <property type="match status" value="1"/>
</dbReference>
<dbReference type="EMBL" id="FUXM01000021">
    <property type="protein sequence ID" value="SKA06649.1"/>
    <property type="molecule type" value="Genomic_DNA"/>
</dbReference>
<accession>A0A1T4QS91</accession>
<feature type="domain" description="N-acetyltransferase" evidence="1">
    <location>
        <begin position="12"/>
        <end position="185"/>
    </location>
</feature>